<dbReference type="EMBL" id="QJRG01000044">
    <property type="protein sequence ID" value="RWU22110.1"/>
    <property type="molecule type" value="Genomic_DNA"/>
</dbReference>
<keyword evidence="5" id="KW-0732">Signal</keyword>
<protein>
    <submittedName>
        <fullName evidence="8">Hydrocarbon degradation protein</fullName>
    </submittedName>
</protein>
<evidence type="ECO:0000256" key="1">
    <source>
        <dbReference type="ARBA" id="ARBA00004571"/>
    </source>
</evidence>
<dbReference type="RefSeq" id="WP_128323781.1">
    <property type="nucleotide sequence ID" value="NZ_QJRG01000044.1"/>
</dbReference>
<comment type="similarity">
    <text evidence="2">Belongs to the OmpP1/FadL family.</text>
</comment>
<keyword evidence="6" id="KW-0472">Membrane</keyword>
<organism evidence="8 9">
    <name type="scientific">Pseudomonas alkylphenolica</name>
    <dbReference type="NCBI Taxonomy" id="237609"/>
    <lineage>
        <taxon>Bacteria</taxon>
        <taxon>Pseudomonadati</taxon>
        <taxon>Pseudomonadota</taxon>
        <taxon>Gammaproteobacteria</taxon>
        <taxon>Pseudomonadales</taxon>
        <taxon>Pseudomonadaceae</taxon>
        <taxon>Pseudomonas</taxon>
    </lineage>
</organism>
<proteinExistence type="inferred from homology"/>
<dbReference type="OrthoDB" id="19849at2"/>
<keyword evidence="4" id="KW-0812">Transmembrane</keyword>
<dbReference type="AlphaFoldDB" id="A0A443ZRW0"/>
<evidence type="ECO:0000256" key="5">
    <source>
        <dbReference type="ARBA" id="ARBA00022729"/>
    </source>
</evidence>
<evidence type="ECO:0000313" key="9">
    <source>
        <dbReference type="Proteomes" id="UP000288983"/>
    </source>
</evidence>
<evidence type="ECO:0000256" key="4">
    <source>
        <dbReference type="ARBA" id="ARBA00022692"/>
    </source>
</evidence>
<dbReference type="InterPro" id="IPR005017">
    <property type="entry name" value="OMPP1/FadL/TodX"/>
</dbReference>
<dbReference type="SUPFAM" id="SSF56935">
    <property type="entry name" value="Porins"/>
    <property type="match status" value="1"/>
</dbReference>
<dbReference type="PANTHER" id="PTHR35093">
    <property type="entry name" value="OUTER MEMBRANE PROTEIN NMB0088-RELATED"/>
    <property type="match status" value="1"/>
</dbReference>
<sequence>MTVKISDAISMASVLLGGGFCLLGTSTALAMNFNIPTSASIESAQMGGASMAFAQSSAIASDNPAGMAMLGNRMDGGLQLFMAHFRSSFGSADNRDDFKVRVPIPSGGFNWAATDRLSLGMSMYSIGSGVDYEHAAVPGLGFPAAKTKVVFVNFAPTLAYKITPDFSLGVSMIIGVQHLQARGMVAPQPDGSLGVLPTHGVSTNMGIGGRVGVLWNLNSRISVGASWSPKMRFADADGYKEDLLASAGGHLDLPAQYGAGVALHLTPDLTLAADYLRIEWADVGFLNDPNGNGLHSQNVYRVGAAWNATPAFTLRAGFKQASKAVDSEHTNANYYAPGILNDSLSAGLTWHATDQTDLSLGYEYHLPETIRGSGPSTGTNLGAHYSQVLMGIGMRF</sequence>
<dbReference type="Pfam" id="PF03349">
    <property type="entry name" value="Toluene_X"/>
    <property type="match status" value="1"/>
</dbReference>
<keyword evidence="3" id="KW-1134">Transmembrane beta strand</keyword>
<keyword evidence="7" id="KW-0998">Cell outer membrane</keyword>
<dbReference type="Gene3D" id="2.40.160.60">
    <property type="entry name" value="Outer membrane protein transport protein (OMPP1/FadL/TodX)"/>
    <property type="match status" value="1"/>
</dbReference>
<evidence type="ECO:0000256" key="3">
    <source>
        <dbReference type="ARBA" id="ARBA00022452"/>
    </source>
</evidence>
<evidence type="ECO:0000256" key="6">
    <source>
        <dbReference type="ARBA" id="ARBA00023136"/>
    </source>
</evidence>
<dbReference type="GO" id="GO:0015483">
    <property type="term" value="F:long-chain fatty acid transporting porin activity"/>
    <property type="evidence" value="ECO:0007669"/>
    <property type="project" value="TreeGrafter"/>
</dbReference>
<dbReference type="Proteomes" id="UP000288983">
    <property type="component" value="Unassembled WGS sequence"/>
</dbReference>
<evidence type="ECO:0000313" key="8">
    <source>
        <dbReference type="EMBL" id="RWU22110.1"/>
    </source>
</evidence>
<name>A0A443ZRW0_9PSED</name>
<comment type="subcellular location">
    <subcellularLocation>
        <location evidence="1">Cell outer membrane</location>
        <topology evidence="1">Multi-pass membrane protein</topology>
    </subcellularLocation>
</comment>
<reference evidence="8 9" key="1">
    <citation type="submission" date="2018-06" db="EMBL/GenBank/DDBJ databases">
        <title>Bacteria isolated from soil of Wuhan.</title>
        <authorList>
            <person name="Wei X."/>
            <person name="Chunhua H."/>
        </authorList>
    </citation>
    <scope>NUCLEOTIDE SEQUENCE [LARGE SCALE GENOMIC DNA]</scope>
    <source>
        <strain evidence="9">xwS2</strain>
    </source>
</reference>
<dbReference type="GO" id="GO:0009279">
    <property type="term" value="C:cell outer membrane"/>
    <property type="evidence" value="ECO:0007669"/>
    <property type="project" value="UniProtKB-SubCell"/>
</dbReference>
<accession>A0A443ZRW0</accession>
<evidence type="ECO:0000256" key="7">
    <source>
        <dbReference type="ARBA" id="ARBA00023237"/>
    </source>
</evidence>
<gene>
    <name evidence="8" type="ORF">DM813_13030</name>
</gene>
<evidence type="ECO:0000256" key="2">
    <source>
        <dbReference type="ARBA" id="ARBA00008163"/>
    </source>
</evidence>
<comment type="caution">
    <text evidence="8">The sequence shown here is derived from an EMBL/GenBank/DDBJ whole genome shotgun (WGS) entry which is preliminary data.</text>
</comment>
<dbReference type="PANTHER" id="PTHR35093:SF8">
    <property type="entry name" value="OUTER MEMBRANE PROTEIN NMB0088-RELATED"/>
    <property type="match status" value="1"/>
</dbReference>